<protein>
    <submittedName>
        <fullName evidence="1">Uncharacterized protein</fullName>
    </submittedName>
</protein>
<organism evidence="1 2">
    <name type="scientific">Orbus sasakiae</name>
    <dbReference type="NCBI Taxonomy" id="1078475"/>
    <lineage>
        <taxon>Bacteria</taxon>
        <taxon>Pseudomonadati</taxon>
        <taxon>Pseudomonadota</taxon>
        <taxon>Gammaproteobacteria</taxon>
        <taxon>Orbales</taxon>
        <taxon>Orbaceae</taxon>
        <taxon>Orbus</taxon>
    </lineage>
</organism>
<sequence length="263" mass="30739">MRKAEYLNGESWEEIYIEEFEETVKGKLRDSLHWPKLRCISCNKVVIDKGIMTPNERYSAHFAHKEPPSNGEFCPLSSNTARFSGLKGNAYITSYAQAKERRFNFMDFDSLSRAYIICRHLRGGKGKLAQSEFIEMVRVADSYGVWFYSYLPEWGIPLLLMLMANHPTPNGNSAFFYTLKKDRQRKNIEWQNLNVRLEAHWVNDGAKIQVDKTKNPSFQHEIPFNQQTVQEIVGKEDMSWCCEDTLKVLKIYSEEQLKNMKDK</sequence>
<accession>A0ABP9MXY6</accession>
<dbReference type="EMBL" id="BAABHY010000001">
    <property type="protein sequence ID" value="GAA5103701.1"/>
    <property type="molecule type" value="Genomic_DNA"/>
</dbReference>
<comment type="caution">
    <text evidence="1">The sequence shown here is derived from an EMBL/GenBank/DDBJ whole genome shotgun (WGS) entry which is preliminary data.</text>
</comment>
<evidence type="ECO:0000313" key="1">
    <source>
        <dbReference type="EMBL" id="GAA5103701.1"/>
    </source>
</evidence>
<dbReference type="Proteomes" id="UP001500171">
    <property type="component" value="Unassembled WGS sequence"/>
</dbReference>
<dbReference type="RefSeq" id="WP_345487483.1">
    <property type="nucleotide sequence ID" value="NZ_BAABHY010000001.1"/>
</dbReference>
<reference evidence="2" key="1">
    <citation type="journal article" date="2019" name="Int. J. Syst. Evol. Microbiol.">
        <title>The Global Catalogue of Microorganisms (GCM) 10K type strain sequencing project: providing services to taxonomists for standard genome sequencing and annotation.</title>
        <authorList>
            <consortium name="The Broad Institute Genomics Platform"/>
            <consortium name="The Broad Institute Genome Sequencing Center for Infectious Disease"/>
            <person name="Wu L."/>
            <person name="Ma J."/>
        </authorList>
    </citation>
    <scope>NUCLEOTIDE SEQUENCE [LARGE SCALE GENOMIC DNA]</scope>
    <source>
        <strain evidence="2">JCM 18050</strain>
    </source>
</reference>
<name>A0ABP9MXY6_9GAMM</name>
<proteinExistence type="predicted"/>
<evidence type="ECO:0000313" key="2">
    <source>
        <dbReference type="Proteomes" id="UP001500171"/>
    </source>
</evidence>
<keyword evidence="2" id="KW-1185">Reference proteome</keyword>
<gene>
    <name evidence="1" type="ORF">GCM10023211_00360</name>
</gene>